<dbReference type="EMBL" id="JAVDDT010000010">
    <property type="protein sequence ID" value="MDQ2070798.1"/>
    <property type="molecule type" value="Genomic_DNA"/>
</dbReference>
<reference evidence="1 2" key="1">
    <citation type="submission" date="2023-08" db="EMBL/GenBank/DDBJ databases">
        <title>Whole-genome sequencing of halo(alkali)philic microorganisms from hypersaline lakes.</title>
        <authorList>
            <person name="Sorokin D.Y."/>
            <person name="Abbas B."/>
            <person name="Merkel A.Y."/>
        </authorList>
    </citation>
    <scope>NUCLEOTIDE SEQUENCE [LARGE SCALE GENOMIC DNA]</scope>
    <source>
        <strain evidence="1 2">AB-CW4</strain>
    </source>
</reference>
<evidence type="ECO:0000313" key="2">
    <source>
        <dbReference type="Proteomes" id="UP001239019"/>
    </source>
</evidence>
<dbReference type="InterPro" id="IPR011856">
    <property type="entry name" value="tRNA_endonuc-like_dom_sf"/>
</dbReference>
<dbReference type="Proteomes" id="UP001239019">
    <property type="component" value="Unassembled WGS sequence"/>
</dbReference>
<gene>
    <name evidence="1" type="ORF">RBH19_13050</name>
</gene>
<protein>
    <recommendedName>
        <fullName evidence="3">DUF91 domain-containing protein</fullName>
    </recommendedName>
</protein>
<accession>A0ABU0WAK1</accession>
<name>A0ABU0WAK1_9GAMM</name>
<evidence type="ECO:0000313" key="1">
    <source>
        <dbReference type="EMBL" id="MDQ2070798.1"/>
    </source>
</evidence>
<dbReference type="RefSeq" id="WP_306729294.1">
    <property type="nucleotide sequence ID" value="NZ_JAVDDT010000010.1"/>
</dbReference>
<keyword evidence="2" id="KW-1185">Reference proteome</keyword>
<dbReference type="Gene3D" id="3.40.1350.10">
    <property type="match status" value="1"/>
</dbReference>
<organism evidence="1 2">
    <name type="scientific">Natronospira bacteriovora</name>
    <dbReference type="NCBI Taxonomy" id="3069753"/>
    <lineage>
        <taxon>Bacteria</taxon>
        <taxon>Pseudomonadati</taxon>
        <taxon>Pseudomonadota</taxon>
        <taxon>Gammaproteobacteria</taxon>
        <taxon>Natronospirales</taxon>
        <taxon>Natronospiraceae</taxon>
        <taxon>Natronospira</taxon>
    </lineage>
</organism>
<sequence>MRSDTIFLINAEGGLERVPHRQYESEDLLQHLVECHPEILVGEQIDPDNPPRWLLIEREVGIPDRQGGSDRWAIDHLLLDQNGRPTFVEVKRSSDTRIRREVVGQMLDYAANAKVYWPEDRIRALAAEASGGLEALELKLREFLSDGDEEVVEPDTEAYWTAVERHLRNGEVRLLFVADSIPTELRRIIEFLNEHMPLVEVLGIEIRQYEGQAVRALVPRVIGQTEFARQQKSSTSRSSKKTTREEFLAECSGRIRDFFVELFDSAVKAGYEIVWGTKGFSIRFPLASGSLLSLFYGYPASEQGPAKPLFQAYLGFIENTEISTALRQELMQKAKFVEKGKHTLEISMDEEMAVNLAAILPELLDVARKYVSREA</sequence>
<proteinExistence type="predicted"/>
<evidence type="ECO:0008006" key="3">
    <source>
        <dbReference type="Google" id="ProtNLM"/>
    </source>
</evidence>
<comment type="caution">
    <text evidence="1">The sequence shown here is derived from an EMBL/GenBank/DDBJ whole genome shotgun (WGS) entry which is preliminary data.</text>
</comment>